<feature type="transmembrane region" description="Helical" evidence="2">
    <location>
        <begin position="207"/>
        <end position="227"/>
    </location>
</feature>
<feature type="compositionally biased region" description="Basic residues" evidence="1">
    <location>
        <begin position="306"/>
        <end position="324"/>
    </location>
</feature>
<dbReference type="InterPro" id="IPR018820">
    <property type="entry name" value="BRE4-related_DUF2421"/>
</dbReference>
<keyword evidence="2" id="KW-1133">Transmembrane helix</keyword>
<dbReference type="EMBL" id="CP072753">
    <property type="protein sequence ID" value="QUC16742.1"/>
    <property type="molecule type" value="Genomic_DNA"/>
</dbReference>
<dbReference type="Proteomes" id="UP000027002">
    <property type="component" value="Chromosome 1"/>
</dbReference>
<feature type="signal peptide" evidence="3">
    <location>
        <begin position="1"/>
        <end position="18"/>
    </location>
</feature>
<reference evidence="5" key="1">
    <citation type="submission" date="2020-03" db="EMBL/GenBank/DDBJ databases">
        <title>A mixture of massive structural variations and highly conserved coding sequences in Ustilaginoidea virens genome.</title>
        <authorList>
            <person name="Zhang K."/>
            <person name="Zhao Z."/>
            <person name="Zhang Z."/>
            <person name="Li Y."/>
            <person name="Hsiang T."/>
            <person name="Sun W."/>
        </authorList>
    </citation>
    <scope>NUCLEOTIDE SEQUENCE</scope>
    <source>
        <strain evidence="5">UV-8b</strain>
    </source>
</reference>
<evidence type="ECO:0000256" key="1">
    <source>
        <dbReference type="SAM" id="MobiDB-lite"/>
    </source>
</evidence>
<gene>
    <name evidence="5" type="ORF">UV8b_00983</name>
</gene>
<dbReference type="KEGG" id="uvi:66061761"/>
<dbReference type="AlphaFoldDB" id="A0A8E5MEL2"/>
<dbReference type="GeneID" id="66061761"/>
<organism evidence="5 6">
    <name type="scientific">Ustilaginoidea virens</name>
    <name type="common">Rice false smut fungus</name>
    <name type="synonym">Villosiclava virens</name>
    <dbReference type="NCBI Taxonomy" id="1159556"/>
    <lineage>
        <taxon>Eukaryota</taxon>
        <taxon>Fungi</taxon>
        <taxon>Dikarya</taxon>
        <taxon>Ascomycota</taxon>
        <taxon>Pezizomycotina</taxon>
        <taxon>Sordariomycetes</taxon>
        <taxon>Hypocreomycetidae</taxon>
        <taxon>Hypocreales</taxon>
        <taxon>Clavicipitaceae</taxon>
        <taxon>Ustilaginoidea</taxon>
    </lineage>
</organism>
<feature type="chain" id="PRO_5034285054" description="DUF2421 domain-containing protein" evidence="3">
    <location>
        <begin position="19"/>
        <end position="497"/>
    </location>
</feature>
<sequence>MCLAWACGLLSLEAALVASRTGRPASAVAAELVYGGFMLDARVTAVRAAFSQARLRARPRRDIVAVLGAVDPAVAFLPLDFSRATWGPDHVKALHCMVEFGTQPGSTTALVDAFKSPEHNIDRSGRLLEIFRGTTADVLGFTSRATSLSADVTHIVNRSPWRHADCRKEEEPGNGSGNGSGNPYGMGVTTAVVCLVLMWWRLHLPPAFVQASVVGAATFALIVGFSWDAHHVAVQYGLLGVGYAVFWKRLVTVLVGFAAAFVIQIFPRPPSAIRHPPRAALAKRSPTTSGYSTTTTPSSYPNGPRARPRARGKSRPAQQPRRKSQSTSAQGLMELALAVSLLKLEVSTTPFDHSILAMVTEKCSMMNQCLGKLLGLSSPLPSHLQGRLAQTVGISGSTSVANIMSVLTIIESSLRTGAPSPQRLPAVPLVQSCFLQWLTRHERAELSVGLIMSENYRRYCVALSCYMTFLSTVDDFVQQRKHALGETHVVHQWEDNA</sequence>
<name>A0A8E5MEL2_USTVR</name>
<evidence type="ECO:0000313" key="5">
    <source>
        <dbReference type="EMBL" id="QUC16742.1"/>
    </source>
</evidence>
<evidence type="ECO:0000313" key="6">
    <source>
        <dbReference type="Proteomes" id="UP000027002"/>
    </source>
</evidence>
<evidence type="ECO:0000259" key="4">
    <source>
        <dbReference type="Pfam" id="PF10334"/>
    </source>
</evidence>
<keyword evidence="3" id="KW-0732">Signal</keyword>
<accession>A0A8E5MEL2</accession>
<dbReference type="Pfam" id="PF10334">
    <property type="entry name" value="BRE4"/>
    <property type="match status" value="1"/>
</dbReference>
<keyword evidence="2" id="KW-0812">Transmembrane</keyword>
<evidence type="ECO:0000256" key="2">
    <source>
        <dbReference type="SAM" id="Phobius"/>
    </source>
</evidence>
<dbReference type="PANTHER" id="PTHR37994:SF3">
    <property type="entry name" value="ER TRANSPORTER 6TM N-TERMINAL DOMAIN-CONTAINING PROTEIN"/>
    <property type="match status" value="1"/>
</dbReference>
<feature type="domain" description="DUF2421" evidence="4">
    <location>
        <begin position="319"/>
        <end position="488"/>
    </location>
</feature>
<dbReference type="OrthoDB" id="2274698at2759"/>
<evidence type="ECO:0000256" key="3">
    <source>
        <dbReference type="SAM" id="SignalP"/>
    </source>
</evidence>
<proteinExistence type="predicted"/>
<dbReference type="RefSeq" id="XP_042994415.1">
    <property type="nucleotide sequence ID" value="XM_043138481.1"/>
</dbReference>
<keyword evidence="2" id="KW-0472">Membrane</keyword>
<feature type="region of interest" description="Disordered" evidence="1">
    <location>
        <begin position="276"/>
        <end position="329"/>
    </location>
</feature>
<feature type="compositionally biased region" description="Low complexity" evidence="1">
    <location>
        <begin position="285"/>
        <end position="305"/>
    </location>
</feature>
<keyword evidence="6" id="KW-1185">Reference proteome</keyword>
<feature type="transmembrane region" description="Helical" evidence="2">
    <location>
        <begin position="247"/>
        <end position="266"/>
    </location>
</feature>
<dbReference type="PANTHER" id="PTHR37994">
    <property type="entry name" value="ARAE_2_N DOMAIN-CONTAINING PROTEIN-RELATED"/>
    <property type="match status" value="1"/>
</dbReference>
<protein>
    <recommendedName>
        <fullName evidence="4">DUF2421 domain-containing protein</fullName>
    </recommendedName>
</protein>